<dbReference type="EMBL" id="LAZR01000183">
    <property type="protein sequence ID" value="KKN83528.1"/>
    <property type="molecule type" value="Genomic_DNA"/>
</dbReference>
<accession>A0A0F9WX02</accession>
<organism evidence="2">
    <name type="scientific">marine sediment metagenome</name>
    <dbReference type="NCBI Taxonomy" id="412755"/>
    <lineage>
        <taxon>unclassified sequences</taxon>
        <taxon>metagenomes</taxon>
        <taxon>ecological metagenomes</taxon>
    </lineage>
</organism>
<name>A0A0F9WX02_9ZZZZ</name>
<dbReference type="AlphaFoldDB" id="A0A0F9WX02"/>
<gene>
    <name evidence="2" type="ORF">LCGC14_0297670</name>
</gene>
<feature type="region of interest" description="Disordered" evidence="1">
    <location>
        <begin position="57"/>
        <end position="78"/>
    </location>
</feature>
<evidence type="ECO:0000256" key="1">
    <source>
        <dbReference type="SAM" id="MobiDB-lite"/>
    </source>
</evidence>
<evidence type="ECO:0000313" key="2">
    <source>
        <dbReference type="EMBL" id="KKN83528.1"/>
    </source>
</evidence>
<proteinExistence type="predicted"/>
<sequence>MRAGVSARASGPGTRYLVKAFRKQINLLSPGGRERYLAFLLTQFDDAAVPVQQVQPTLRSPEAVDGQGAAADTQFPLR</sequence>
<protein>
    <submittedName>
        <fullName evidence="2">Uncharacterized protein</fullName>
    </submittedName>
</protein>
<comment type="caution">
    <text evidence="2">The sequence shown here is derived from an EMBL/GenBank/DDBJ whole genome shotgun (WGS) entry which is preliminary data.</text>
</comment>
<reference evidence="2" key="1">
    <citation type="journal article" date="2015" name="Nature">
        <title>Complex archaea that bridge the gap between prokaryotes and eukaryotes.</title>
        <authorList>
            <person name="Spang A."/>
            <person name="Saw J.H."/>
            <person name="Jorgensen S.L."/>
            <person name="Zaremba-Niedzwiedzka K."/>
            <person name="Martijn J."/>
            <person name="Lind A.E."/>
            <person name="van Eijk R."/>
            <person name="Schleper C."/>
            <person name="Guy L."/>
            <person name="Ettema T.J."/>
        </authorList>
    </citation>
    <scope>NUCLEOTIDE SEQUENCE</scope>
</reference>